<comment type="caution">
    <text evidence="5">The sequence shown here is derived from an EMBL/GenBank/DDBJ whole genome shotgun (WGS) entry which is preliminary data.</text>
</comment>
<dbReference type="InterPro" id="IPR016161">
    <property type="entry name" value="Ald_DH/histidinol_DH"/>
</dbReference>
<evidence type="ECO:0000259" key="4">
    <source>
        <dbReference type="Pfam" id="PF00171"/>
    </source>
</evidence>
<dbReference type="InterPro" id="IPR016160">
    <property type="entry name" value="Ald_DH_CS_CYS"/>
</dbReference>
<dbReference type="Gene3D" id="3.40.309.10">
    <property type="entry name" value="Aldehyde Dehydrogenase, Chain A, domain 2"/>
    <property type="match status" value="1"/>
</dbReference>
<evidence type="ECO:0000313" key="6">
    <source>
        <dbReference type="Proteomes" id="UP001431221"/>
    </source>
</evidence>
<gene>
    <name evidence="5" type="ORF">M0H32_27255</name>
</gene>
<dbReference type="Gene3D" id="3.40.605.10">
    <property type="entry name" value="Aldehyde Dehydrogenase, Chain A, domain 1"/>
    <property type="match status" value="1"/>
</dbReference>
<feature type="domain" description="Aldehyde dehydrogenase" evidence="4">
    <location>
        <begin position="11"/>
        <end position="471"/>
    </location>
</feature>
<proteinExistence type="inferred from homology"/>
<dbReference type="InterPro" id="IPR029510">
    <property type="entry name" value="Ald_DH_CS_GLU"/>
</dbReference>
<name>A0ABT0H2G0_9HYPH</name>
<dbReference type="PANTHER" id="PTHR11699">
    <property type="entry name" value="ALDEHYDE DEHYDROGENASE-RELATED"/>
    <property type="match status" value="1"/>
</dbReference>
<dbReference type="SUPFAM" id="SSF53720">
    <property type="entry name" value="ALDH-like"/>
    <property type="match status" value="1"/>
</dbReference>
<feature type="active site" evidence="2">
    <location>
        <position position="246"/>
    </location>
</feature>
<comment type="similarity">
    <text evidence="3">Belongs to the aldehyde dehydrogenase family.</text>
</comment>
<dbReference type="InterPro" id="IPR015590">
    <property type="entry name" value="Aldehyde_DH_dom"/>
</dbReference>
<dbReference type="PROSITE" id="PS00687">
    <property type="entry name" value="ALDEHYDE_DEHYDR_GLU"/>
    <property type="match status" value="1"/>
</dbReference>
<evidence type="ECO:0000256" key="2">
    <source>
        <dbReference type="PROSITE-ProRule" id="PRU10007"/>
    </source>
</evidence>
<evidence type="ECO:0000256" key="3">
    <source>
        <dbReference type="RuleBase" id="RU003345"/>
    </source>
</evidence>
<accession>A0ABT0H2G0</accession>
<keyword evidence="1 3" id="KW-0560">Oxidoreductase</keyword>
<dbReference type="Proteomes" id="UP001431221">
    <property type="component" value="Unassembled WGS sequence"/>
</dbReference>
<sequence length="476" mass="50464">MDYKNFVGGHWVETSDSVANINPSDISDIVGHAAKGDAAQLDQAIDAAYQAARGWVASTPQQRFDVLDFVGTEILARKEEIGRLLSREEGKTLIEGVGEAARAGQIFKFFAGEALRQTGDRLASVRPGVEVDVTRSPVGVIGMITPWNFPIAIPAWKVAPALCYGNAVVLKPAELVPGCAHALVEILSRSGLPEGVVNLVMGRGSEIGPRLVEHAKVNAISFTGSVPTGRGIAAACGQHLKKVQLEMGGKNPMVVLDDADLDLAVAACLNGAFFSTGQRCTASSRLVVTEGIHDKFVAALADAMKAMKVGNALEAGIQMGPVVDDRQLQQNLSYVDIAAKEGGKVQGGERLNKETEGFYMAPALVTETNNAMRINKEEVFGPVASVIRVKDYDEALQVANDTEFGLSAGICTTSLKHASHFKANAQAGMVMVNLPTAGVDYHVPFGGTKGSSFGSREQGRYAAEFYTTVKTAYTLP</sequence>
<dbReference type="InterPro" id="IPR016163">
    <property type="entry name" value="Ald_DH_C"/>
</dbReference>
<dbReference type="Pfam" id="PF00171">
    <property type="entry name" value="Aldedh"/>
    <property type="match status" value="1"/>
</dbReference>
<dbReference type="RefSeq" id="WP_248159733.1">
    <property type="nucleotide sequence ID" value="NZ_JALNMJ010000033.1"/>
</dbReference>
<protein>
    <submittedName>
        <fullName evidence="5">Aldehyde dehydrogenase family protein</fullName>
    </submittedName>
</protein>
<evidence type="ECO:0000256" key="1">
    <source>
        <dbReference type="ARBA" id="ARBA00023002"/>
    </source>
</evidence>
<dbReference type="PROSITE" id="PS00070">
    <property type="entry name" value="ALDEHYDE_DEHYDR_CYS"/>
    <property type="match status" value="1"/>
</dbReference>
<dbReference type="InterPro" id="IPR016162">
    <property type="entry name" value="Ald_DH_N"/>
</dbReference>
<evidence type="ECO:0000313" key="5">
    <source>
        <dbReference type="EMBL" id="MCK7615872.1"/>
    </source>
</evidence>
<keyword evidence="6" id="KW-1185">Reference proteome</keyword>
<reference evidence="5" key="1">
    <citation type="submission" date="2022-04" db="EMBL/GenBank/DDBJ databases">
        <title>Roseibium sp. CAU 1639 isolated from mud.</title>
        <authorList>
            <person name="Kim W."/>
        </authorList>
    </citation>
    <scope>NUCLEOTIDE SEQUENCE</scope>
    <source>
        <strain evidence="5">CAU 1639</strain>
    </source>
</reference>
<dbReference type="CDD" id="cd07097">
    <property type="entry name" value="ALDH_KGSADH-YcbD"/>
    <property type="match status" value="1"/>
</dbReference>
<organism evidence="5 6">
    <name type="scientific">Roseibium sediminicola</name>
    <dbReference type="NCBI Taxonomy" id="2933272"/>
    <lineage>
        <taxon>Bacteria</taxon>
        <taxon>Pseudomonadati</taxon>
        <taxon>Pseudomonadota</taxon>
        <taxon>Alphaproteobacteria</taxon>
        <taxon>Hyphomicrobiales</taxon>
        <taxon>Stappiaceae</taxon>
        <taxon>Roseibium</taxon>
    </lineage>
</organism>
<dbReference type="EMBL" id="JALNMJ010000033">
    <property type="protein sequence ID" value="MCK7615872.1"/>
    <property type="molecule type" value="Genomic_DNA"/>
</dbReference>